<dbReference type="EMBL" id="GBXM01094398">
    <property type="protein sequence ID" value="JAH14179.1"/>
    <property type="molecule type" value="Transcribed_RNA"/>
</dbReference>
<reference evidence="1" key="2">
    <citation type="journal article" date="2015" name="Fish Shellfish Immunol.">
        <title>Early steps in the European eel (Anguilla anguilla)-Vibrio vulnificus interaction in the gills: Role of the RtxA13 toxin.</title>
        <authorList>
            <person name="Callol A."/>
            <person name="Pajuelo D."/>
            <person name="Ebbesson L."/>
            <person name="Teles M."/>
            <person name="MacKenzie S."/>
            <person name="Amaro C."/>
        </authorList>
    </citation>
    <scope>NUCLEOTIDE SEQUENCE</scope>
</reference>
<proteinExistence type="predicted"/>
<dbReference type="AlphaFoldDB" id="A0A0E9QBL7"/>
<evidence type="ECO:0000313" key="1">
    <source>
        <dbReference type="EMBL" id="JAH14179.1"/>
    </source>
</evidence>
<name>A0A0E9QBL7_ANGAN</name>
<sequence>MSRMQRDFKTIDILCIGQTQQGRHSKNPLK</sequence>
<reference evidence="1" key="1">
    <citation type="submission" date="2014-11" db="EMBL/GenBank/DDBJ databases">
        <authorList>
            <person name="Amaro Gonzalez C."/>
        </authorList>
    </citation>
    <scope>NUCLEOTIDE SEQUENCE</scope>
</reference>
<protein>
    <submittedName>
        <fullName evidence="1">Uncharacterized protein</fullName>
    </submittedName>
</protein>
<organism evidence="1">
    <name type="scientific">Anguilla anguilla</name>
    <name type="common">European freshwater eel</name>
    <name type="synonym">Muraena anguilla</name>
    <dbReference type="NCBI Taxonomy" id="7936"/>
    <lineage>
        <taxon>Eukaryota</taxon>
        <taxon>Metazoa</taxon>
        <taxon>Chordata</taxon>
        <taxon>Craniata</taxon>
        <taxon>Vertebrata</taxon>
        <taxon>Euteleostomi</taxon>
        <taxon>Actinopterygii</taxon>
        <taxon>Neopterygii</taxon>
        <taxon>Teleostei</taxon>
        <taxon>Anguilliformes</taxon>
        <taxon>Anguillidae</taxon>
        <taxon>Anguilla</taxon>
    </lineage>
</organism>
<accession>A0A0E9QBL7</accession>